<dbReference type="Proteomes" id="UP001184828">
    <property type="component" value="Unassembled WGS sequence"/>
</dbReference>
<dbReference type="EMBL" id="JAVDQZ010000006">
    <property type="protein sequence ID" value="MDR6427969.1"/>
    <property type="molecule type" value="Genomic_DNA"/>
</dbReference>
<evidence type="ECO:0000313" key="3">
    <source>
        <dbReference type="EMBL" id="MDR6427969.1"/>
    </source>
</evidence>
<organism evidence="3 4">
    <name type="scientific">Variovorax paradoxus</name>
    <dbReference type="NCBI Taxonomy" id="34073"/>
    <lineage>
        <taxon>Bacteria</taxon>
        <taxon>Pseudomonadati</taxon>
        <taxon>Pseudomonadota</taxon>
        <taxon>Betaproteobacteria</taxon>
        <taxon>Burkholderiales</taxon>
        <taxon>Comamonadaceae</taxon>
        <taxon>Variovorax</taxon>
    </lineage>
</organism>
<comment type="similarity">
    <text evidence="1">Belongs to the UPF0065 (bug) family.</text>
</comment>
<reference evidence="3" key="1">
    <citation type="submission" date="2023-07" db="EMBL/GenBank/DDBJ databases">
        <title>Sorghum-associated microbial communities from plants grown in Nebraska, USA.</title>
        <authorList>
            <person name="Schachtman D."/>
        </authorList>
    </citation>
    <scope>NUCLEOTIDE SEQUENCE</scope>
    <source>
        <strain evidence="3">DS2114</strain>
    </source>
</reference>
<dbReference type="InterPro" id="IPR005064">
    <property type="entry name" value="BUG"/>
</dbReference>
<accession>A0AAE4BZC9</accession>
<sequence>MSTNRFRSAVSRRVALALATAALLSGSAFAQTTYPTKPVRIVVPWPAGASPDVTARFIADRLTKDLGQPVLIDNRPGASQIIGTDLVAKAPADGHTLLYTAAPSVSLNPHVFSKLPYKASDLVPVIQVVEVPFVMIVRTNSPYKSVDELLQAAKREPGKLNYATYGDGTPSHIAGLQLLQKTGTTMTAIPYKDGGILSVMSGDVDFSMEASAAAIPQIKGGKLRALAVSANKRMSSLPDVPILSEMLPGNQLHSWNGIFAPRGTPPEVLDRLSVALQKIIASSEFQQNAIELGLIPVGGTQAQFRSFLAKDFEEWGAVVKRNNIRLD</sequence>
<dbReference type="PANTHER" id="PTHR42928">
    <property type="entry name" value="TRICARBOXYLATE-BINDING PROTEIN"/>
    <property type="match status" value="1"/>
</dbReference>
<dbReference type="Gene3D" id="3.40.190.150">
    <property type="entry name" value="Bordetella uptake gene, domain 1"/>
    <property type="match status" value="1"/>
</dbReference>
<keyword evidence="3" id="KW-0675">Receptor</keyword>
<feature type="signal peptide" evidence="2">
    <location>
        <begin position="1"/>
        <end position="30"/>
    </location>
</feature>
<comment type="caution">
    <text evidence="3">The sequence shown here is derived from an EMBL/GenBank/DDBJ whole genome shotgun (WGS) entry which is preliminary data.</text>
</comment>
<evidence type="ECO:0000313" key="4">
    <source>
        <dbReference type="Proteomes" id="UP001184828"/>
    </source>
</evidence>
<dbReference type="AlphaFoldDB" id="A0AAE4BZC9"/>
<keyword evidence="2" id="KW-0732">Signal</keyword>
<dbReference type="PIRSF" id="PIRSF017082">
    <property type="entry name" value="YflP"/>
    <property type="match status" value="1"/>
</dbReference>
<gene>
    <name evidence="3" type="ORF">J2738_004124</name>
</gene>
<proteinExistence type="inferred from homology"/>
<dbReference type="RefSeq" id="WP_309928789.1">
    <property type="nucleotide sequence ID" value="NZ_JAVDQZ010000006.1"/>
</dbReference>
<dbReference type="Pfam" id="PF03401">
    <property type="entry name" value="TctC"/>
    <property type="match status" value="1"/>
</dbReference>
<protein>
    <submittedName>
        <fullName evidence="3">Tripartite-type tricarboxylate transporter receptor subunit TctC</fullName>
    </submittedName>
</protein>
<dbReference type="InterPro" id="IPR042100">
    <property type="entry name" value="Bug_dom1"/>
</dbReference>
<dbReference type="Gene3D" id="3.40.190.10">
    <property type="entry name" value="Periplasmic binding protein-like II"/>
    <property type="match status" value="1"/>
</dbReference>
<dbReference type="CDD" id="cd07012">
    <property type="entry name" value="PBP2_Bug_TTT"/>
    <property type="match status" value="1"/>
</dbReference>
<dbReference type="SUPFAM" id="SSF53850">
    <property type="entry name" value="Periplasmic binding protein-like II"/>
    <property type="match status" value="1"/>
</dbReference>
<dbReference type="PANTHER" id="PTHR42928:SF5">
    <property type="entry name" value="BLR1237 PROTEIN"/>
    <property type="match status" value="1"/>
</dbReference>
<evidence type="ECO:0000256" key="1">
    <source>
        <dbReference type="ARBA" id="ARBA00006987"/>
    </source>
</evidence>
<feature type="chain" id="PRO_5042071481" evidence="2">
    <location>
        <begin position="31"/>
        <end position="327"/>
    </location>
</feature>
<name>A0AAE4BZC9_VARPD</name>
<evidence type="ECO:0000256" key="2">
    <source>
        <dbReference type="SAM" id="SignalP"/>
    </source>
</evidence>